<name>A0AAD6C915_9EURO</name>
<feature type="compositionally biased region" description="Polar residues" evidence="1">
    <location>
        <begin position="1"/>
        <end position="13"/>
    </location>
</feature>
<reference evidence="2" key="1">
    <citation type="submission" date="2022-12" db="EMBL/GenBank/DDBJ databases">
        <authorList>
            <person name="Petersen C."/>
        </authorList>
    </citation>
    <scope>NUCLEOTIDE SEQUENCE</scope>
    <source>
        <strain evidence="2">IBT 16125</strain>
    </source>
</reference>
<evidence type="ECO:0000313" key="2">
    <source>
        <dbReference type="EMBL" id="KAJ5454784.1"/>
    </source>
</evidence>
<dbReference type="AlphaFoldDB" id="A0AAD6C915"/>
<proteinExistence type="predicted"/>
<evidence type="ECO:0000256" key="1">
    <source>
        <dbReference type="SAM" id="MobiDB-lite"/>
    </source>
</evidence>
<dbReference type="Proteomes" id="UP001213681">
    <property type="component" value="Unassembled WGS sequence"/>
</dbReference>
<comment type="caution">
    <text evidence="2">The sequence shown here is derived from an EMBL/GenBank/DDBJ whole genome shotgun (WGS) entry which is preliminary data.</text>
</comment>
<dbReference type="RefSeq" id="XP_056767740.1">
    <property type="nucleotide sequence ID" value="XM_056909122.1"/>
</dbReference>
<organism evidence="2 3">
    <name type="scientific">Penicillium daleae</name>
    <dbReference type="NCBI Taxonomy" id="63821"/>
    <lineage>
        <taxon>Eukaryota</taxon>
        <taxon>Fungi</taxon>
        <taxon>Dikarya</taxon>
        <taxon>Ascomycota</taxon>
        <taxon>Pezizomycotina</taxon>
        <taxon>Eurotiomycetes</taxon>
        <taxon>Eurotiomycetidae</taxon>
        <taxon>Eurotiales</taxon>
        <taxon>Aspergillaceae</taxon>
        <taxon>Penicillium</taxon>
    </lineage>
</organism>
<feature type="region of interest" description="Disordered" evidence="1">
    <location>
        <begin position="1"/>
        <end position="36"/>
    </location>
</feature>
<gene>
    <name evidence="2" type="ORF">N7458_005740</name>
</gene>
<reference evidence="2" key="2">
    <citation type="journal article" date="2023" name="IMA Fungus">
        <title>Comparative genomic study of the Penicillium genus elucidates a diverse pangenome and 15 lateral gene transfer events.</title>
        <authorList>
            <person name="Petersen C."/>
            <person name="Sorensen T."/>
            <person name="Nielsen M.R."/>
            <person name="Sondergaard T.E."/>
            <person name="Sorensen J.L."/>
            <person name="Fitzpatrick D.A."/>
            <person name="Frisvad J.C."/>
            <person name="Nielsen K.L."/>
        </authorList>
    </citation>
    <scope>NUCLEOTIDE SEQUENCE</scope>
    <source>
        <strain evidence="2">IBT 16125</strain>
    </source>
</reference>
<protein>
    <submittedName>
        <fullName evidence="2">Uncharacterized protein</fullName>
    </submittedName>
</protein>
<dbReference type="EMBL" id="JAPVEA010000005">
    <property type="protein sequence ID" value="KAJ5454784.1"/>
    <property type="molecule type" value="Genomic_DNA"/>
</dbReference>
<accession>A0AAD6C915</accession>
<sequence length="231" mass="26380">MVLNTNPEPSSNDESMDMPGPRTTPEPEKPPEKPGIFNFNASNPRFVPGYSVLRVEQAKYTSDEKDKTRLVNSIVDDLIASISLINQYHQAGILSNDNIFQFSTMLQHIDNNNTKLQERWDEKIAYLRQDRHQLRQHYRDLVRQMDAMGQKYAARVKALEGQVMALKKRLAWVEAGGLLRLSPSRLNGHVNRRCVSEDLIRREGHGEQKGMAGDDADGEWEQESIYGDAKE</sequence>
<keyword evidence="3" id="KW-1185">Reference proteome</keyword>
<dbReference type="GeneID" id="81599365"/>
<feature type="region of interest" description="Disordered" evidence="1">
    <location>
        <begin position="204"/>
        <end position="231"/>
    </location>
</feature>
<evidence type="ECO:0000313" key="3">
    <source>
        <dbReference type="Proteomes" id="UP001213681"/>
    </source>
</evidence>